<keyword evidence="1" id="KW-0853">WD repeat</keyword>
<protein>
    <recommendedName>
        <fullName evidence="3">HTH cro/C1-type domain-containing protein</fullName>
    </recommendedName>
</protein>
<dbReference type="InterPro" id="IPR049052">
    <property type="entry name" value="nSTAND1"/>
</dbReference>
<dbReference type="SUPFAM" id="SSF52540">
    <property type="entry name" value="P-loop containing nucleoside triphosphate hydrolases"/>
    <property type="match status" value="1"/>
</dbReference>
<reference evidence="4" key="1">
    <citation type="journal article" date="2014" name="Int. J. Syst. Evol. Microbiol.">
        <title>Complete genome sequence of Corynebacterium casei LMG S-19264T (=DSM 44701T), isolated from a smear-ripened cheese.</title>
        <authorList>
            <consortium name="US DOE Joint Genome Institute (JGI-PGF)"/>
            <person name="Walter F."/>
            <person name="Albersmeier A."/>
            <person name="Kalinowski J."/>
            <person name="Ruckert C."/>
        </authorList>
    </citation>
    <scope>NUCLEOTIDE SEQUENCE</scope>
    <source>
        <strain evidence="4">JCM 4988</strain>
    </source>
</reference>
<dbReference type="InterPro" id="IPR015943">
    <property type="entry name" value="WD40/YVTN_repeat-like_dom_sf"/>
</dbReference>
<dbReference type="Gene3D" id="2.130.10.10">
    <property type="entry name" value="YVTN repeat-like/Quinoprotein amine dehydrogenase"/>
    <property type="match status" value="3"/>
</dbReference>
<gene>
    <name evidence="4" type="ORF">GCM10010387_02270</name>
</gene>
<dbReference type="Pfam" id="PF00400">
    <property type="entry name" value="WD40"/>
    <property type="match status" value="2"/>
</dbReference>
<keyword evidence="5" id="KW-1185">Reference proteome</keyword>
<dbReference type="AlphaFoldDB" id="A0A918PKP2"/>
<feature type="domain" description="HTH cro/C1-type" evidence="3">
    <location>
        <begin position="21"/>
        <end position="77"/>
    </location>
</feature>
<evidence type="ECO:0000256" key="1">
    <source>
        <dbReference type="PROSITE-ProRule" id="PRU00221"/>
    </source>
</evidence>
<dbReference type="PANTHER" id="PTHR19879:SF9">
    <property type="entry name" value="TRANSCRIPTION INITIATION FACTOR TFIID SUBUNIT 5"/>
    <property type="match status" value="1"/>
</dbReference>
<dbReference type="PROSITE" id="PS50082">
    <property type="entry name" value="WD_REPEATS_2"/>
    <property type="match status" value="2"/>
</dbReference>
<feature type="compositionally biased region" description="Low complexity" evidence="2">
    <location>
        <begin position="93"/>
        <end position="103"/>
    </location>
</feature>
<dbReference type="InterPro" id="IPR027417">
    <property type="entry name" value="P-loop_NTPase"/>
</dbReference>
<evidence type="ECO:0000259" key="3">
    <source>
        <dbReference type="SMART" id="SM00530"/>
    </source>
</evidence>
<dbReference type="SMART" id="SM00530">
    <property type="entry name" value="HTH_XRE"/>
    <property type="match status" value="1"/>
</dbReference>
<dbReference type="SUPFAM" id="SSF50998">
    <property type="entry name" value="Quinoprotein alcohol dehydrogenase-like"/>
    <property type="match status" value="1"/>
</dbReference>
<reference evidence="4" key="2">
    <citation type="submission" date="2020-09" db="EMBL/GenBank/DDBJ databases">
        <authorList>
            <person name="Sun Q."/>
            <person name="Ohkuma M."/>
        </authorList>
    </citation>
    <scope>NUCLEOTIDE SEQUENCE</scope>
    <source>
        <strain evidence="4">JCM 4988</strain>
    </source>
</reference>
<name>A0A918PKP2_9ACTN</name>
<feature type="region of interest" description="Disordered" evidence="2">
    <location>
        <begin position="85"/>
        <end position="104"/>
    </location>
</feature>
<sequence length="1219" mass="130753">MGRREKPLAPDDGPVRSFAHGLRELRRAAGGPTYRAMAAGSGYSAPTLSAAAAGERLPSLPVALAYVTACGGDRELWEKRWHEAVAEEPPPAGGDDTAAPYPGLARYGPEDRDHFFGRDELVGELLELTRRGPFAALVGASGSGKSSLLRAGLVPALQEDAAPAPSVIRILTPGPTPARTHRGLFTPGALLLVDQFEEVFTLCRDPAERSAFIELLTAPDTRAVIAVRADFYGRCAEHPALVAALKGSVLLVGPMTAEQLRSAVVGPASAGRLIVERALTARIVADVAGEPGGLPLMSHALLETWRRRRGRTLTEAAYETIGGVQGAIAHTAEEVFAEFTEEEARAARALLLRLISPGDATEDTRRPAARAELVRAPASARVLERLVRARLLTVDDTSVNLAHEALITGWPRLRGWVGDDRELLRTHRRLTDAARMWAELGRDPGALYRGAQLETAREAFHVKHAGLTAEEGEFLDASVRASDAERLASARTARRLRGLTVTLSLLLCLAVLAGITAWHQSEESGRRATEADARRLAGVADTMRVSDPYTATWLSLAAWRVADLPETREALFAAAAQPDTYVYTPITPEFEPEDNTVWTRFGQDGTTLVRVGPDRTDRWDIGSKSPLEDLPGLGKHAKRIVDISPDARTAAVATPGGIRLWDLEAAGMGSAFGPGGEGVSGWFTPGGRVFASHTPDGGLQLWDTATGRELLGIADRSAELRQVHVSPDDRLLAYCPESGPLRLWDVRERRRLPTPWLSEAVPESGACVASEVLFTPDSRALAFNSPTGIRSWEVRSGRERPRIETDGTPDMAFSSDGSHVATLTGETVQLWRTDAPDAPVFQTPAHGAALHDLRLDLAAGIIRYASGTEPGLTLRTVAFDAPAPAERERIPLTGAAFGPDGRTLATTRAGVLELRDADGKPRRRLPAPKSCDGCGPVMAFQRDGPRFAHLDAKNRVLVRNLDTGSVETTLPPRPGIDSVALSRDGRDVAVSRSSMSFKALDSAELRAGPGRGRWEQLRRSGGGRVLATAPDGSYFTEYRQLVDPRDGSAKRVMRGQGAATAAAFSEDGRFMAMGDWEGRITLWDGEGEALLAVLVPGERRIPASSPPALAFSPDSRTLAVGDAHGGVRLWDTASPRSQGSPLPRAGGPVLALSFVPGPGRQELRVTTPHVASRAYSLSARHAAGTICERIRSGLPEPEWEFYLPAVPYRPTCPFGDEAL</sequence>
<dbReference type="SMART" id="SM00320">
    <property type="entry name" value="WD40"/>
    <property type="match status" value="5"/>
</dbReference>
<organism evidence="4 5">
    <name type="scientific">Streptomyces inusitatus</name>
    <dbReference type="NCBI Taxonomy" id="68221"/>
    <lineage>
        <taxon>Bacteria</taxon>
        <taxon>Bacillati</taxon>
        <taxon>Actinomycetota</taxon>
        <taxon>Actinomycetes</taxon>
        <taxon>Kitasatosporales</taxon>
        <taxon>Streptomycetaceae</taxon>
        <taxon>Streptomyces</taxon>
    </lineage>
</organism>
<dbReference type="InterPro" id="IPR001680">
    <property type="entry name" value="WD40_rpt"/>
</dbReference>
<accession>A0A918PKP2</accession>
<dbReference type="InterPro" id="IPR001387">
    <property type="entry name" value="Cro/C1-type_HTH"/>
</dbReference>
<evidence type="ECO:0000313" key="4">
    <source>
        <dbReference type="EMBL" id="GGZ13771.1"/>
    </source>
</evidence>
<feature type="repeat" description="WD" evidence="1">
    <location>
        <begin position="1108"/>
        <end position="1140"/>
    </location>
</feature>
<dbReference type="RefSeq" id="WP_190120914.1">
    <property type="nucleotide sequence ID" value="NZ_BMWG01000001.1"/>
</dbReference>
<evidence type="ECO:0000313" key="5">
    <source>
        <dbReference type="Proteomes" id="UP000630936"/>
    </source>
</evidence>
<dbReference type="Proteomes" id="UP000630936">
    <property type="component" value="Unassembled WGS sequence"/>
</dbReference>
<dbReference type="EMBL" id="BMWG01000001">
    <property type="protein sequence ID" value="GGZ13771.1"/>
    <property type="molecule type" value="Genomic_DNA"/>
</dbReference>
<dbReference type="PANTHER" id="PTHR19879">
    <property type="entry name" value="TRANSCRIPTION INITIATION FACTOR TFIID"/>
    <property type="match status" value="1"/>
</dbReference>
<dbReference type="Pfam" id="PF20703">
    <property type="entry name" value="nSTAND1"/>
    <property type="match status" value="1"/>
</dbReference>
<proteinExistence type="predicted"/>
<comment type="caution">
    <text evidence="4">The sequence shown here is derived from an EMBL/GenBank/DDBJ whole genome shotgun (WGS) entry which is preliminary data.</text>
</comment>
<evidence type="ECO:0000256" key="2">
    <source>
        <dbReference type="SAM" id="MobiDB-lite"/>
    </source>
</evidence>
<feature type="repeat" description="WD" evidence="1">
    <location>
        <begin position="713"/>
        <end position="754"/>
    </location>
</feature>
<dbReference type="InterPro" id="IPR011047">
    <property type="entry name" value="Quinoprotein_ADH-like_sf"/>
</dbReference>